<feature type="transmembrane region" description="Helical" evidence="2">
    <location>
        <begin position="16"/>
        <end position="38"/>
    </location>
</feature>
<feature type="transmembrane region" description="Helical" evidence="2">
    <location>
        <begin position="74"/>
        <end position="99"/>
    </location>
</feature>
<organism evidence="4 5">
    <name type="scientific">Metabacillus malikii</name>
    <dbReference type="NCBI Taxonomy" id="1504265"/>
    <lineage>
        <taxon>Bacteria</taxon>
        <taxon>Bacillati</taxon>
        <taxon>Bacillota</taxon>
        <taxon>Bacilli</taxon>
        <taxon>Bacillales</taxon>
        <taxon>Bacillaceae</taxon>
        <taxon>Metabacillus</taxon>
    </lineage>
</organism>
<keyword evidence="2" id="KW-0812">Transmembrane</keyword>
<evidence type="ECO:0000256" key="1">
    <source>
        <dbReference type="ARBA" id="ARBA00004651"/>
    </source>
</evidence>
<dbReference type="Gene3D" id="1.10.287.70">
    <property type="match status" value="1"/>
</dbReference>
<evidence type="ECO:0000313" key="5">
    <source>
        <dbReference type="Proteomes" id="UP001234495"/>
    </source>
</evidence>
<dbReference type="SUPFAM" id="SSF81324">
    <property type="entry name" value="Voltage-gated potassium channels"/>
    <property type="match status" value="1"/>
</dbReference>
<dbReference type="PANTHER" id="PTHR43833">
    <property type="entry name" value="POTASSIUM CHANNEL PROTEIN 2-RELATED-RELATED"/>
    <property type="match status" value="1"/>
</dbReference>
<dbReference type="PROSITE" id="PS51201">
    <property type="entry name" value="RCK_N"/>
    <property type="match status" value="1"/>
</dbReference>
<name>A0ABT9ZC16_9BACI</name>
<keyword evidence="4" id="KW-0406">Ion transport</keyword>
<dbReference type="InterPro" id="IPR050721">
    <property type="entry name" value="Trk_Ktr_HKT_K-transport"/>
</dbReference>
<protein>
    <submittedName>
        <fullName evidence="4">Voltage-gated potassium channel</fullName>
    </submittedName>
</protein>
<keyword evidence="4" id="KW-0407">Ion channel</keyword>
<gene>
    <name evidence="4" type="ORF">J2S19_001062</name>
</gene>
<keyword evidence="4" id="KW-0813">Transport</keyword>
<comment type="subcellular location">
    <subcellularLocation>
        <location evidence="1">Cell membrane</location>
        <topology evidence="1">Multi-pass membrane protein</topology>
    </subcellularLocation>
</comment>
<dbReference type="EMBL" id="JAUSUD010000003">
    <property type="protein sequence ID" value="MDQ0229810.1"/>
    <property type="molecule type" value="Genomic_DNA"/>
</dbReference>
<proteinExistence type="predicted"/>
<reference evidence="4 5" key="1">
    <citation type="submission" date="2023-07" db="EMBL/GenBank/DDBJ databases">
        <title>Genomic Encyclopedia of Type Strains, Phase IV (KMG-IV): sequencing the most valuable type-strain genomes for metagenomic binning, comparative biology and taxonomic classification.</title>
        <authorList>
            <person name="Goeker M."/>
        </authorList>
    </citation>
    <scope>NUCLEOTIDE SEQUENCE [LARGE SCALE GENOMIC DNA]</scope>
    <source>
        <strain evidence="4 5">DSM 29005</strain>
    </source>
</reference>
<evidence type="ECO:0000313" key="4">
    <source>
        <dbReference type="EMBL" id="MDQ0229810.1"/>
    </source>
</evidence>
<dbReference type="GO" id="GO:0034220">
    <property type="term" value="P:monoatomic ion transmembrane transport"/>
    <property type="evidence" value="ECO:0007669"/>
    <property type="project" value="UniProtKB-KW"/>
</dbReference>
<dbReference type="InterPro" id="IPR036291">
    <property type="entry name" value="NAD(P)-bd_dom_sf"/>
</dbReference>
<evidence type="ECO:0000259" key="3">
    <source>
        <dbReference type="PROSITE" id="PS51201"/>
    </source>
</evidence>
<dbReference type="Proteomes" id="UP001234495">
    <property type="component" value="Unassembled WGS sequence"/>
</dbReference>
<keyword evidence="2" id="KW-1133">Transmembrane helix</keyword>
<dbReference type="PANTHER" id="PTHR43833:SF9">
    <property type="entry name" value="POTASSIUM CHANNEL PROTEIN YUGO-RELATED"/>
    <property type="match status" value="1"/>
</dbReference>
<evidence type="ECO:0000256" key="2">
    <source>
        <dbReference type="SAM" id="Phobius"/>
    </source>
</evidence>
<comment type="caution">
    <text evidence="4">The sequence shown here is derived from an EMBL/GenBank/DDBJ whole genome shotgun (WGS) entry which is preliminary data.</text>
</comment>
<dbReference type="RefSeq" id="WP_307338138.1">
    <property type="nucleotide sequence ID" value="NZ_JAUSUD010000003.1"/>
</dbReference>
<dbReference type="Pfam" id="PF02254">
    <property type="entry name" value="TrkA_N"/>
    <property type="match status" value="1"/>
</dbReference>
<dbReference type="InterPro" id="IPR003148">
    <property type="entry name" value="RCK_N"/>
</dbReference>
<dbReference type="SUPFAM" id="SSF51735">
    <property type="entry name" value="NAD(P)-binding Rossmann-fold domains"/>
    <property type="match status" value="1"/>
</dbReference>
<keyword evidence="5" id="KW-1185">Reference proteome</keyword>
<dbReference type="InterPro" id="IPR013099">
    <property type="entry name" value="K_chnl_dom"/>
</dbReference>
<accession>A0ABT9ZC16</accession>
<feature type="transmembrane region" description="Helical" evidence="2">
    <location>
        <begin position="50"/>
        <end position="68"/>
    </location>
</feature>
<keyword evidence="2" id="KW-0472">Membrane</keyword>
<sequence>MAKSNRTILHWLKWPLYTQVSIVVLFIILFFGVTISFIEPNEFPTMFDGIWWALITLSTVGFGDYVPQTYLGRAIAMLMVLVGASFVSAYFATISAAAIRKQHSFREGEITFRGSNQIILIGWNEKTKEMVESLTTVKPDKKIVLIDGSLKTAPLIENVYYIKGDPTDDETLARANIGSAEAAIITADQHKNEYDADMYSILVLLTLKGVNPSLHCVIEVLTEKQAINAKRAGANDLIKTYKLTSYFMMTSIFAKNGLANFYSELNPASGNSFQVLPYNEKFIGKTFRELSQILLEKECILIGIKTGEETKINPPLTYQITRLDSLIVLKH</sequence>
<dbReference type="Gene3D" id="3.40.50.720">
    <property type="entry name" value="NAD(P)-binding Rossmann-like Domain"/>
    <property type="match status" value="1"/>
</dbReference>
<feature type="domain" description="RCK N-terminal" evidence="3">
    <location>
        <begin position="115"/>
        <end position="239"/>
    </location>
</feature>
<dbReference type="Pfam" id="PF07885">
    <property type="entry name" value="Ion_trans_2"/>
    <property type="match status" value="1"/>
</dbReference>